<evidence type="ECO:0000256" key="7">
    <source>
        <dbReference type="ARBA" id="ARBA00023242"/>
    </source>
</evidence>
<keyword evidence="5" id="KW-0479">Metal-binding</keyword>
<proteinExistence type="inferred from homology"/>
<dbReference type="PANTHER" id="PTHR22930">
    <property type="match status" value="1"/>
</dbReference>
<evidence type="ECO:0000313" key="9">
    <source>
        <dbReference type="Proteomes" id="UP001652625"/>
    </source>
</evidence>
<name>A0ABM4CRP2_HYDVU</name>
<evidence type="ECO:0000256" key="2">
    <source>
        <dbReference type="ARBA" id="ARBA00004123"/>
    </source>
</evidence>
<evidence type="ECO:0000256" key="4">
    <source>
        <dbReference type="ARBA" id="ARBA00022722"/>
    </source>
</evidence>
<keyword evidence="9" id="KW-1185">Reference proteome</keyword>
<evidence type="ECO:0000256" key="1">
    <source>
        <dbReference type="ARBA" id="ARBA00001968"/>
    </source>
</evidence>
<keyword evidence="7" id="KW-0539">Nucleus</keyword>
<dbReference type="InterPro" id="IPR045249">
    <property type="entry name" value="HARBI1-like"/>
</dbReference>
<evidence type="ECO:0000256" key="6">
    <source>
        <dbReference type="ARBA" id="ARBA00022801"/>
    </source>
</evidence>
<evidence type="ECO:0000256" key="3">
    <source>
        <dbReference type="ARBA" id="ARBA00006958"/>
    </source>
</evidence>
<evidence type="ECO:0000313" key="10">
    <source>
        <dbReference type="RefSeq" id="XP_065664540.1"/>
    </source>
</evidence>
<comment type="similarity">
    <text evidence="3">Belongs to the HARBI1 family.</text>
</comment>
<gene>
    <name evidence="10" type="primary">LOC136086187</name>
</gene>
<feature type="domain" description="DDE Tnp4" evidence="8">
    <location>
        <begin position="17"/>
        <end position="131"/>
    </location>
</feature>
<accession>A0ABM4CRP2</accession>
<reference evidence="10" key="1">
    <citation type="submission" date="2025-08" db="UniProtKB">
        <authorList>
            <consortium name="RefSeq"/>
        </authorList>
    </citation>
    <scope>IDENTIFICATION</scope>
</reference>
<comment type="cofactor">
    <cofactor evidence="1">
        <name>a divalent metal cation</name>
        <dbReference type="ChEBI" id="CHEBI:60240"/>
    </cofactor>
</comment>
<comment type="subcellular location">
    <subcellularLocation>
        <location evidence="2">Nucleus</location>
    </subcellularLocation>
</comment>
<organism evidence="9 10">
    <name type="scientific">Hydra vulgaris</name>
    <name type="common">Hydra</name>
    <name type="synonym">Hydra attenuata</name>
    <dbReference type="NCBI Taxonomy" id="6087"/>
    <lineage>
        <taxon>Eukaryota</taxon>
        <taxon>Metazoa</taxon>
        <taxon>Cnidaria</taxon>
        <taxon>Hydrozoa</taxon>
        <taxon>Hydroidolina</taxon>
        <taxon>Anthoathecata</taxon>
        <taxon>Aplanulata</taxon>
        <taxon>Hydridae</taxon>
        <taxon>Hydra</taxon>
    </lineage>
</organism>
<dbReference type="GeneID" id="136086187"/>
<dbReference type="RefSeq" id="XP_065664540.1">
    <property type="nucleotide sequence ID" value="XM_065808468.1"/>
</dbReference>
<protein>
    <submittedName>
        <fullName evidence="10">Nuclease HARBI1</fullName>
    </submittedName>
</protein>
<keyword evidence="6" id="KW-0378">Hydrolase</keyword>
<sequence>MKRFEEMSSFPLVIGAVDGCHIRIKAPKKNPENYINRKDYHSIILQCFVDSKYLFRDIFVGWTGKSHDSSVFKNSPLYLECQQKSFLPNDFSRSIAEKEISPLILGDSAYSLEEWLIKPYSDRGNLSREEKILKGRFQCISKQIDTSVENSVKIVSACCILHNFCEISNQSFSEKWLQGINVNMVNMNTGRNDSARIEAEETRSAIKQYISSCINLINNNCKT</sequence>
<dbReference type="Proteomes" id="UP001652625">
    <property type="component" value="Chromosome 10"/>
</dbReference>
<evidence type="ECO:0000259" key="8">
    <source>
        <dbReference type="Pfam" id="PF13359"/>
    </source>
</evidence>
<evidence type="ECO:0000256" key="5">
    <source>
        <dbReference type="ARBA" id="ARBA00022723"/>
    </source>
</evidence>
<dbReference type="PANTHER" id="PTHR22930:SF85">
    <property type="entry name" value="GH03217P-RELATED"/>
    <property type="match status" value="1"/>
</dbReference>
<dbReference type="InterPro" id="IPR027806">
    <property type="entry name" value="HARBI1_dom"/>
</dbReference>
<keyword evidence="4" id="KW-0540">Nuclease</keyword>
<dbReference type="Pfam" id="PF13359">
    <property type="entry name" value="DDE_Tnp_4"/>
    <property type="match status" value="1"/>
</dbReference>